<dbReference type="InterPro" id="IPR025857">
    <property type="entry name" value="MacB_PCD"/>
</dbReference>
<feature type="transmembrane region" description="Helical" evidence="6">
    <location>
        <begin position="838"/>
        <end position="859"/>
    </location>
</feature>
<evidence type="ECO:0000313" key="9">
    <source>
        <dbReference type="EMBL" id="QHB50934.1"/>
    </source>
</evidence>
<dbReference type="PANTHER" id="PTHR30287">
    <property type="entry name" value="MEMBRANE COMPONENT OF PREDICTED ABC SUPERFAMILY METABOLITE UPTAKE TRANSPORTER"/>
    <property type="match status" value="1"/>
</dbReference>
<feature type="transmembrane region" description="Helical" evidence="6">
    <location>
        <begin position="800"/>
        <end position="823"/>
    </location>
</feature>
<feature type="domain" description="ABC3 transporter permease C-terminal" evidence="7">
    <location>
        <begin position="750"/>
        <end position="859"/>
    </location>
</feature>
<dbReference type="Proteomes" id="UP000465035">
    <property type="component" value="Chromosome"/>
</dbReference>
<keyword evidence="4 6" id="KW-1133">Transmembrane helix</keyword>
<feature type="domain" description="ABC3 transporter permease C-terminal" evidence="7">
    <location>
        <begin position="349"/>
        <end position="467"/>
    </location>
</feature>
<feature type="transmembrane region" description="Helical" evidence="6">
    <location>
        <begin position="515"/>
        <end position="535"/>
    </location>
</feature>
<evidence type="ECO:0000259" key="8">
    <source>
        <dbReference type="Pfam" id="PF12704"/>
    </source>
</evidence>
<evidence type="ECO:0000256" key="5">
    <source>
        <dbReference type="ARBA" id="ARBA00023136"/>
    </source>
</evidence>
<dbReference type="InterPro" id="IPR003838">
    <property type="entry name" value="ABC3_permease_C"/>
</dbReference>
<comment type="subcellular location">
    <subcellularLocation>
        <location evidence="1">Cell membrane</location>
        <topology evidence="1">Multi-pass membrane protein</topology>
    </subcellularLocation>
</comment>
<protein>
    <submittedName>
        <fullName evidence="9">FtsX-like permease family protein</fullName>
    </submittedName>
</protein>
<gene>
    <name evidence="9" type="ORF">GQR93_01195</name>
</gene>
<name>A0A6P1E9U2_LENHI</name>
<feature type="transmembrane region" description="Helical" evidence="6">
    <location>
        <begin position="744"/>
        <end position="766"/>
    </location>
</feature>
<evidence type="ECO:0000259" key="7">
    <source>
        <dbReference type="Pfam" id="PF02687"/>
    </source>
</evidence>
<evidence type="ECO:0000256" key="6">
    <source>
        <dbReference type="SAM" id="Phobius"/>
    </source>
</evidence>
<keyword evidence="3 6" id="KW-0812">Transmembrane</keyword>
<sequence length="876" mass="97686">MVGGDIMHKLLWRDIRQSMGRFIAISLIILLGVLIFVGVKATGPALIDSAETVLHKQQLSDVQVISDKGFTNKDVQTAEKVAGAKAEKIKFKYVLGGRHKDAVALYGFSQNHGLNQLKLVSGHLPKTKNDIVLDQRAQRLNHYKLGNTYTFKKSANLKQQNYKIVGFANSPQYIDNTTRGATNIGTGQVAYFAYIPSSQMNLPVATAINVRFSSLQSLGSFTSRYKHAVNQKVVRLKSAFKSRTSERKAEIMSVGEKELLPAQERLATAQKKITSAKRRLSSRSQGRIKTTAALTAQQQKLDLERQKLINAKNDLSKTATPTYTWSTREDLAGFSAYGESADRIAAIANVFPVFFFLLAALITFTTVTRMVEEARMQIGTFKALGFSNASIARNYVAYALLAGILGVILGSFIGNQFLPRFVISIYSEYIFHIPVIHYQWFQILLAAIFSLVATVGAALYVILKQVNEVPASLMRPKSPRTAKSIWLEHFTWLWSKLKFYQKVSYRNLFRFKSRAIMTILGIAGGTALILTGFGISDSIGASGHLQFNQVIHYQAIVQATHKDQLSNVKHTIQNNSHYQSSTPVGTSVVKVRSTHNQLNDVNMYVPSKPEFFGRYVHLNSTSSGNKLRFPSKGIIISQKIAKTLAIKKGDKIKIVFGNGKAVSIKVAAVTKNYIGHFMYLSPQAYQNAFHKKAIAKTLFVRLQGTTSSQRTNLGKKWLADNPHVLGVNFTADQKKTVSNMSQQMTPVVLIFILLSGILSFVVLYNLTNINISERIRELSTIKVLGFFDREVTMYIARENIVLAIIGIIVGFGFGNLLTAYVLYQAETPTVVFPLTIHIQWYFVATILMILFNLIVIMVAHRHLKRVDMVEALKSNE</sequence>
<evidence type="ECO:0000256" key="3">
    <source>
        <dbReference type="ARBA" id="ARBA00022692"/>
    </source>
</evidence>
<evidence type="ECO:0000256" key="1">
    <source>
        <dbReference type="ARBA" id="ARBA00004651"/>
    </source>
</evidence>
<dbReference type="Pfam" id="PF02687">
    <property type="entry name" value="FtsX"/>
    <property type="match status" value="2"/>
</dbReference>
<accession>A0A6P1E9U2</accession>
<proteinExistence type="predicted"/>
<dbReference type="InterPro" id="IPR038766">
    <property type="entry name" value="Membrane_comp_ABC_pdt"/>
</dbReference>
<feature type="transmembrane region" description="Helical" evidence="6">
    <location>
        <begin position="438"/>
        <end position="463"/>
    </location>
</feature>
<dbReference type="EMBL" id="CP047121">
    <property type="protein sequence ID" value="QHB50934.1"/>
    <property type="molecule type" value="Genomic_DNA"/>
</dbReference>
<keyword evidence="2" id="KW-1003">Cell membrane</keyword>
<feature type="transmembrane region" description="Helical" evidence="6">
    <location>
        <begin position="395"/>
        <end position="418"/>
    </location>
</feature>
<dbReference type="Pfam" id="PF12704">
    <property type="entry name" value="MacB_PCD"/>
    <property type="match status" value="1"/>
</dbReference>
<feature type="domain" description="MacB-like periplasmic core" evidence="8">
    <location>
        <begin position="516"/>
        <end position="709"/>
    </location>
</feature>
<reference evidence="9 10" key="1">
    <citation type="submission" date="2019-12" db="EMBL/GenBank/DDBJ databases">
        <title>Lactobacillus hilgardii FLUB.</title>
        <authorList>
            <person name="Gustaw K."/>
        </authorList>
    </citation>
    <scope>NUCLEOTIDE SEQUENCE [LARGE SCALE GENOMIC DNA]</scope>
    <source>
        <strain evidence="9 10">FLUB</strain>
    </source>
</reference>
<feature type="transmembrane region" description="Helical" evidence="6">
    <location>
        <begin position="21"/>
        <end position="39"/>
    </location>
</feature>
<dbReference type="GO" id="GO:0005886">
    <property type="term" value="C:plasma membrane"/>
    <property type="evidence" value="ECO:0007669"/>
    <property type="project" value="UniProtKB-SubCell"/>
</dbReference>
<feature type="transmembrane region" description="Helical" evidence="6">
    <location>
        <begin position="344"/>
        <end position="367"/>
    </location>
</feature>
<evidence type="ECO:0000256" key="4">
    <source>
        <dbReference type="ARBA" id="ARBA00022989"/>
    </source>
</evidence>
<keyword evidence="5 6" id="KW-0472">Membrane</keyword>
<dbReference type="PANTHER" id="PTHR30287:SF1">
    <property type="entry name" value="INNER MEMBRANE PROTEIN"/>
    <property type="match status" value="1"/>
</dbReference>
<dbReference type="AlphaFoldDB" id="A0A6P1E9U2"/>
<evidence type="ECO:0000256" key="2">
    <source>
        <dbReference type="ARBA" id="ARBA00022475"/>
    </source>
</evidence>
<evidence type="ECO:0000313" key="10">
    <source>
        <dbReference type="Proteomes" id="UP000465035"/>
    </source>
</evidence>
<organism evidence="9 10">
    <name type="scientific">Lentilactobacillus hilgardii</name>
    <name type="common">Lactobacillus hilgardii</name>
    <dbReference type="NCBI Taxonomy" id="1588"/>
    <lineage>
        <taxon>Bacteria</taxon>
        <taxon>Bacillati</taxon>
        <taxon>Bacillota</taxon>
        <taxon>Bacilli</taxon>
        <taxon>Lactobacillales</taxon>
        <taxon>Lactobacillaceae</taxon>
        <taxon>Lentilactobacillus</taxon>
    </lineage>
</organism>